<feature type="signal peptide" evidence="2">
    <location>
        <begin position="1"/>
        <end position="17"/>
    </location>
</feature>
<name>A0ABR4C1T3_9HELO</name>
<dbReference type="Proteomes" id="UP001595075">
    <property type="component" value="Unassembled WGS sequence"/>
</dbReference>
<keyword evidence="2" id="KW-0732">Signal</keyword>
<comment type="caution">
    <text evidence="3">The sequence shown here is derived from an EMBL/GenBank/DDBJ whole genome shotgun (WGS) entry which is preliminary data.</text>
</comment>
<keyword evidence="4" id="KW-1185">Reference proteome</keyword>
<evidence type="ECO:0000313" key="4">
    <source>
        <dbReference type="Proteomes" id="UP001595075"/>
    </source>
</evidence>
<evidence type="ECO:0000313" key="3">
    <source>
        <dbReference type="EMBL" id="KAL2063898.1"/>
    </source>
</evidence>
<feature type="chain" id="PRO_5045596182" evidence="2">
    <location>
        <begin position="18"/>
        <end position="284"/>
    </location>
</feature>
<feature type="region of interest" description="Disordered" evidence="1">
    <location>
        <begin position="235"/>
        <end position="257"/>
    </location>
</feature>
<evidence type="ECO:0000256" key="1">
    <source>
        <dbReference type="SAM" id="MobiDB-lite"/>
    </source>
</evidence>
<sequence>MQLQFFLVSLLVATSAAADGAKPTSEKAQCNKIRKLERMIQTAANATLLQRVTHNDTAKMEAFQAKAKTAATELPTLTSNTTLVANCAIRNAARQLQNGCFETAELQAFIAFAGNATAVAQKSRNNTERAAKIQAKLPKATAELQTLMSNATLQAACPAIFQKEECKDMLRTERFIQRASNQTVIDNATKGNSTKADRIKKEVAQAQTQLDALKGNATFMAACAALGMSTGSKARGVDSAAQTSGTPAPKAPSGKNGAANVQVGGIQIAMLSTIIMVAAGMFML</sequence>
<gene>
    <name evidence="3" type="ORF">VTL71DRAFT_4392</name>
</gene>
<organism evidence="3 4">
    <name type="scientific">Oculimacula yallundae</name>
    <dbReference type="NCBI Taxonomy" id="86028"/>
    <lineage>
        <taxon>Eukaryota</taxon>
        <taxon>Fungi</taxon>
        <taxon>Dikarya</taxon>
        <taxon>Ascomycota</taxon>
        <taxon>Pezizomycotina</taxon>
        <taxon>Leotiomycetes</taxon>
        <taxon>Helotiales</taxon>
        <taxon>Ploettnerulaceae</taxon>
        <taxon>Oculimacula</taxon>
    </lineage>
</organism>
<accession>A0ABR4C1T3</accession>
<evidence type="ECO:0000256" key="2">
    <source>
        <dbReference type="SAM" id="SignalP"/>
    </source>
</evidence>
<reference evidence="3 4" key="1">
    <citation type="journal article" date="2024" name="Commun. Biol.">
        <title>Comparative genomic analysis of thermophilic fungi reveals convergent evolutionary adaptations and gene losses.</title>
        <authorList>
            <person name="Steindorff A.S."/>
            <person name="Aguilar-Pontes M.V."/>
            <person name="Robinson A.J."/>
            <person name="Andreopoulos B."/>
            <person name="LaButti K."/>
            <person name="Kuo A."/>
            <person name="Mondo S."/>
            <person name="Riley R."/>
            <person name="Otillar R."/>
            <person name="Haridas S."/>
            <person name="Lipzen A."/>
            <person name="Grimwood J."/>
            <person name="Schmutz J."/>
            <person name="Clum A."/>
            <person name="Reid I.D."/>
            <person name="Moisan M.C."/>
            <person name="Butler G."/>
            <person name="Nguyen T.T.M."/>
            <person name="Dewar K."/>
            <person name="Conant G."/>
            <person name="Drula E."/>
            <person name="Henrissat B."/>
            <person name="Hansel C."/>
            <person name="Singer S."/>
            <person name="Hutchinson M.I."/>
            <person name="de Vries R.P."/>
            <person name="Natvig D.O."/>
            <person name="Powell A.J."/>
            <person name="Tsang A."/>
            <person name="Grigoriev I.V."/>
        </authorList>
    </citation>
    <scope>NUCLEOTIDE SEQUENCE [LARGE SCALE GENOMIC DNA]</scope>
    <source>
        <strain evidence="3 4">CBS 494.80</strain>
    </source>
</reference>
<dbReference type="EMBL" id="JAZHXI010000014">
    <property type="protein sequence ID" value="KAL2063898.1"/>
    <property type="molecule type" value="Genomic_DNA"/>
</dbReference>
<proteinExistence type="predicted"/>
<protein>
    <submittedName>
        <fullName evidence="3">Uncharacterized protein</fullName>
    </submittedName>
</protein>